<dbReference type="AlphaFoldDB" id="A0A3B7N8H6"/>
<dbReference type="PROSITE" id="PS50977">
    <property type="entry name" value="HTH_TETR_2"/>
    <property type="match status" value="1"/>
</dbReference>
<dbReference type="Pfam" id="PF00440">
    <property type="entry name" value="TetR_N"/>
    <property type="match status" value="1"/>
</dbReference>
<evidence type="ECO:0000256" key="2">
    <source>
        <dbReference type="PROSITE-ProRule" id="PRU00335"/>
    </source>
</evidence>
<feature type="domain" description="HTH tetR-type" evidence="3">
    <location>
        <begin position="1"/>
        <end position="61"/>
    </location>
</feature>
<dbReference type="PRINTS" id="PR00455">
    <property type="entry name" value="HTHTETR"/>
</dbReference>
<gene>
    <name evidence="4" type="ORF">D3H65_30975</name>
</gene>
<evidence type="ECO:0000259" key="3">
    <source>
        <dbReference type="PROSITE" id="PS50977"/>
    </source>
</evidence>
<proteinExistence type="predicted"/>
<accession>A0A3B7N8H6</accession>
<keyword evidence="1 2" id="KW-0238">DNA-binding</keyword>
<dbReference type="InterPro" id="IPR001647">
    <property type="entry name" value="HTH_TetR"/>
</dbReference>
<protein>
    <submittedName>
        <fullName evidence="4">TetR/AcrR family transcriptional regulator</fullName>
    </submittedName>
</protein>
<reference evidence="4 5" key="1">
    <citation type="submission" date="2018-09" db="EMBL/GenBank/DDBJ databases">
        <title>Genome sequencing of strain 6GH32-13.</title>
        <authorList>
            <person name="Weon H.-Y."/>
            <person name="Heo J."/>
            <person name="Kwon S.-W."/>
        </authorList>
    </citation>
    <scope>NUCLEOTIDE SEQUENCE [LARGE SCALE GENOMIC DNA]</scope>
    <source>
        <strain evidence="4 5">5GH32-13</strain>
    </source>
</reference>
<dbReference type="EMBL" id="CP032157">
    <property type="protein sequence ID" value="AXY78151.1"/>
    <property type="molecule type" value="Genomic_DNA"/>
</dbReference>
<dbReference type="OrthoDB" id="9787680at2"/>
<name>A0A3B7N8H6_9BACT</name>
<dbReference type="Proteomes" id="UP000263900">
    <property type="component" value="Chromosome"/>
</dbReference>
<dbReference type="SUPFAM" id="SSF46689">
    <property type="entry name" value="Homeodomain-like"/>
    <property type="match status" value="1"/>
</dbReference>
<dbReference type="Pfam" id="PF13972">
    <property type="entry name" value="TetR"/>
    <property type="match status" value="1"/>
</dbReference>
<dbReference type="RefSeq" id="WP_119054024.1">
    <property type="nucleotide sequence ID" value="NZ_CP032157.1"/>
</dbReference>
<organism evidence="4 5">
    <name type="scientific">Paraflavitalea soli</name>
    <dbReference type="NCBI Taxonomy" id="2315862"/>
    <lineage>
        <taxon>Bacteria</taxon>
        <taxon>Pseudomonadati</taxon>
        <taxon>Bacteroidota</taxon>
        <taxon>Chitinophagia</taxon>
        <taxon>Chitinophagales</taxon>
        <taxon>Chitinophagaceae</taxon>
        <taxon>Paraflavitalea</taxon>
    </lineage>
</organism>
<evidence type="ECO:0000256" key="1">
    <source>
        <dbReference type="ARBA" id="ARBA00023125"/>
    </source>
</evidence>
<dbReference type="InterPro" id="IPR050624">
    <property type="entry name" value="HTH-type_Tx_Regulator"/>
</dbReference>
<dbReference type="PANTHER" id="PTHR43479:SF12">
    <property type="entry name" value="TRANSCRIPTIONAL REGULATORY PROTEIN"/>
    <property type="match status" value="1"/>
</dbReference>
<dbReference type="GO" id="GO:0003677">
    <property type="term" value="F:DNA binding"/>
    <property type="evidence" value="ECO:0007669"/>
    <property type="project" value="UniProtKB-UniRule"/>
</dbReference>
<dbReference type="InterPro" id="IPR025722">
    <property type="entry name" value="TetR"/>
</dbReference>
<dbReference type="KEGG" id="pseg:D3H65_30975"/>
<dbReference type="Gene3D" id="1.10.357.10">
    <property type="entry name" value="Tetracycline Repressor, domain 2"/>
    <property type="match status" value="1"/>
</dbReference>
<keyword evidence="5" id="KW-1185">Reference proteome</keyword>
<dbReference type="InterPro" id="IPR009057">
    <property type="entry name" value="Homeodomain-like_sf"/>
</dbReference>
<sequence length="206" mass="24087">MDTKERILQVALELYNSQGVNTITSRHIAAEMGISPGNLHYHFKQTDEIIKSLYDRLALDFDAIVKGLGTLDLIDLDTMKEYVDQSFALAYKNRFIFLHFVEIGLRIPAIKKEYAALTKRREKEFLLLFEKLQTAGLLRTDIPKEVLQSLVTQIFIVADFWLSNNELTVRLKGNKAIDHYRHVFIHMFYPYLTTETQRRFMEVIVK</sequence>
<feature type="DNA-binding region" description="H-T-H motif" evidence="2">
    <location>
        <begin position="24"/>
        <end position="43"/>
    </location>
</feature>
<evidence type="ECO:0000313" key="4">
    <source>
        <dbReference type="EMBL" id="AXY78151.1"/>
    </source>
</evidence>
<evidence type="ECO:0000313" key="5">
    <source>
        <dbReference type="Proteomes" id="UP000263900"/>
    </source>
</evidence>
<dbReference type="PANTHER" id="PTHR43479">
    <property type="entry name" value="ACREF/ENVCD OPERON REPRESSOR-RELATED"/>
    <property type="match status" value="1"/>
</dbReference>